<dbReference type="SFLD" id="SFLDG00363">
    <property type="entry name" value="AMPS_(cytGST):_Alpha-__Mu-__Pi"/>
    <property type="match status" value="1"/>
</dbReference>
<dbReference type="InterPro" id="IPR004045">
    <property type="entry name" value="Glutathione_S-Trfase_N"/>
</dbReference>
<keyword evidence="4 8" id="KW-0808">Transferase</keyword>
<dbReference type="EMBL" id="LSMT01000068">
    <property type="protein sequence ID" value="PFX29278.1"/>
    <property type="molecule type" value="Genomic_DNA"/>
</dbReference>
<dbReference type="PRINTS" id="PR01267">
    <property type="entry name" value="GSTRNSFRASEM"/>
</dbReference>
<evidence type="ECO:0000256" key="3">
    <source>
        <dbReference type="ARBA" id="ARBA00012452"/>
    </source>
</evidence>
<comment type="function">
    <text evidence="1">Conjugation of reduced glutathione to a wide number of exogenous and endogenous hydrophobic electrophiles.</text>
</comment>
<dbReference type="Gene3D" id="1.20.1050.10">
    <property type="match status" value="1"/>
</dbReference>
<evidence type="ECO:0000313" key="8">
    <source>
        <dbReference type="EMBL" id="PFX29278.1"/>
    </source>
</evidence>
<protein>
    <recommendedName>
        <fullName evidence="3">glutathione transferase</fullName>
        <ecNumber evidence="3">2.5.1.18</ecNumber>
    </recommendedName>
</protein>
<evidence type="ECO:0000256" key="4">
    <source>
        <dbReference type="ARBA" id="ARBA00022679"/>
    </source>
</evidence>
<dbReference type="InterPro" id="IPR010987">
    <property type="entry name" value="Glutathione-S-Trfase_C-like"/>
</dbReference>
<dbReference type="InterPro" id="IPR040079">
    <property type="entry name" value="Glutathione_S-Trfase"/>
</dbReference>
<dbReference type="Proteomes" id="UP000225706">
    <property type="component" value="Unassembled WGS sequence"/>
</dbReference>
<dbReference type="GO" id="GO:0006749">
    <property type="term" value="P:glutathione metabolic process"/>
    <property type="evidence" value="ECO:0007669"/>
    <property type="project" value="TreeGrafter"/>
</dbReference>
<dbReference type="PROSITE" id="PS50405">
    <property type="entry name" value="GST_CTER"/>
    <property type="match status" value="1"/>
</dbReference>
<dbReference type="SFLD" id="SFLDG01205">
    <property type="entry name" value="AMPS.1"/>
    <property type="match status" value="1"/>
</dbReference>
<dbReference type="Gene3D" id="3.40.30.10">
    <property type="entry name" value="Glutaredoxin"/>
    <property type="match status" value="1"/>
</dbReference>
<dbReference type="GO" id="GO:0042802">
    <property type="term" value="F:identical protein binding"/>
    <property type="evidence" value="ECO:0007669"/>
    <property type="project" value="UniProtKB-ARBA"/>
</dbReference>
<dbReference type="Pfam" id="PF02798">
    <property type="entry name" value="GST_N"/>
    <property type="match status" value="1"/>
</dbReference>
<evidence type="ECO:0000313" key="9">
    <source>
        <dbReference type="Proteomes" id="UP000225706"/>
    </source>
</evidence>
<comment type="catalytic activity">
    <reaction evidence="5">
        <text>RX + glutathione = an S-substituted glutathione + a halide anion + H(+)</text>
        <dbReference type="Rhea" id="RHEA:16437"/>
        <dbReference type="ChEBI" id="CHEBI:15378"/>
        <dbReference type="ChEBI" id="CHEBI:16042"/>
        <dbReference type="ChEBI" id="CHEBI:17792"/>
        <dbReference type="ChEBI" id="CHEBI:57925"/>
        <dbReference type="ChEBI" id="CHEBI:90779"/>
        <dbReference type="EC" id="2.5.1.18"/>
    </reaction>
</comment>
<organism evidence="8 9">
    <name type="scientific">Stylophora pistillata</name>
    <name type="common">Smooth cauliflower coral</name>
    <dbReference type="NCBI Taxonomy" id="50429"/>
    <lineage>
        <taxon>Eukaryota</taxon>
        <taxon>Metazoa</taxon>
        <taxon>Cnidaria</taxon>
        <taxon>Anthozoa</taxon>
        <taxon>Hexacorallia</taxon>
        <taxon>Scleractinia</taxon>
        <taxon>Astrocoeniina</taxon>
        <taxon>Pocilloporidae</taxon>
        <taxon>Stylophora</taxon>
    </lineage>
</organism>
<dbReference type="PROSITE" id="PS50404">
    <property type="entry name" value="GST_NTER"/>
    <property type="match status" value="1"/>
</dbReference>
<proteinExistence type="inferred from homology"/>
<comment type="similarity">
    <text evidence="2">Belongs to the GST superfamily. Mu family.</text>
</comment>
<sequence>MAPILGYWNVRGLAEPIRYLMAYTGTKCEYCDYVTGDAPDYDKSCWLSVKETLGLPFPNLPYYIDGNVKLTQTLAIIRHIARKHSLCGTSEEEMMRADVVAGEAMDFIVGFIKFTYFSPDMEGGREEYLNSSRVSLQRYSDFLSTYPYFAGDHLSFADFMMYDFLDQLRTFEPLALDPFQNIKDFMARIERIPAIKEFLESEYFRNRPISNKMAQWGTKPIPRQS</sequence>
<dbReference type="PANTHER" id="PTHR11571">
    <property type="entry name" value="GLUTATHIONE S-TRANSFERASE"/>
    <property type="match status" value="1"/>
</dbReference>
<dbReference type="OrthoDB" id="4951845at2759"/>
<dbReference type="STRING" id="50429.A0A2B4SL29"/>
<feature type="domain" description="GST N-terminal" evidence="6">
    <location>
        <begin position="1"/>
        <end position="88"/>
    </location>
</feature>
<dbReference type="FunFam" id="1.20.1050.10:FF:000003">
    <property type="entry name" value="Glutathione S-transferase 2"/>
    <property type="match status" value="1"/>
</dbReference>
<dbReference type="InterPro" id="IPR050213">
    <property type="entry name" value="GST_superfamily"/>
</dbReference>
<dbReference type="InterPro" id="IPR003081">
    <property type="entry name" value="GST_mu"/>
</dbReference>
<evidence type="ECO:0000256" key="2">
    <source>
        <dbReference type="ARBA" id="ARBA00005861"/>
    </source>
</evidence>
<dbReference type="SUPFAM" id="SSF47616">
    <property type="entry name" value="GST C-terminal domain-like"/>
    <property type="match status" value="1"/>
</dbReference>
<dbReference type="GO" id="GO:0004364">
    <property type="term" value="F:glutathione transferase activity"/>
    <property type="evidence" value="ECO:0007669"/>
    <property type="project" value="UniProtKB-EC"/>
</dbReference>
<dbReference type="AlphaFoldDB" id="A0A2B4SL29"/>
<feature type="domain" description="GST C-terminal" evidence="7">
    <location>
        <begin position="90"/>
        <end position="209"/>
    </location>
</feature>
<evidence type="ECO:0000259" key="7">
    <source>
        <dbReference type="PROSITE" id="PS50405"/>
    </source>
</evidence>
<reference evidence="9" key="1">
    <citation type="journal article" date="2017" name="bioRxiv">
        <title>Comparative analysis of the genomes of Stylophora pistillata and Acropora digitifera provides evidence for extensive differences between species of corals.</title>
        <authorList>
            <person name="Voolstra C.R."/>
            <person name="Li Y."/>
            <person name="Liew Y.J."/>
            <person name="Baumgarten S."/>
            <person name="Zoccola D."/>
            <person name="Flot J.-F."/>
            <person name="Tambutte S."/>
            <person name="Allemand D."/>
            <person name="Aranda M."/>
        </authorList>
    </citation>
    <scope>NUCLEOTIDE SEQUENCE [LARGE SCALE GENOMIC DNA]</scope>
</reference>
<dbReference type="SFLD" id="SFLDS00019">
    <property type="entry name" value="Glutathione_Transferase_(cytos"/>
    <property type="match status" value="1"/>
</dbReference>
<keyword evidence="9" id="KW-1185">Reference proteome</keyword>
<dbReference type="Pfam" id="PF14497">
    <property type="entry name" value="GST_C_3"/>
    <property type="match status" value="1"/>
</dbReference>
<dbReference type="InterPro" id="IPR036282">
    <property type="entry name" value="Glutathione-S-Trfase_C_sf"/>
</dbReference>
<dbReference type="EC" id="2.5.1.18" evidence="3"/>
<gene>
    <name evidence="8" type="primary">2</name>
    <name evidence="8" type="ORF">AWC38_SpisGene5956</name>
</gene>
<dbReference type="InterPro" id="IPR004046">
    <property type="entry name" value="GST_C"/>
</dbReference>
<dbReference type="InterPro" id="IPR036249">
    <property type="entry name" value="Thioredoxin-like_sf"/>
</dbReference>
<dbReference type="CDD" id="cd03075">
    <property type="entry name" value="GST_N_Mu"/>
    <property type="match status" value="1"/>
</dbReference>
<comment type="caution">
    <text evidence="8">The sequence shown here is derived from an EMBL/GenBank/DDBJ whole genome shotgun (WGS) entry which is preliminary data.</text>
</comment>
<dbReference type="PANTHER" id="PTHR11571:SF222">
    <property type="entry name" value="GLUTATHIONE TRANSFERASE"/>
    <property type="match status" value="1"/>
</dbReference>
<evidence type="ECO:0000256" key="5">
    <source>
        <dbReference type="ARBA" id="ARBA00047960"/>
    </source>
</evidence>
<evidence type="ECO:0000256" key="1">
    <source>
        <dbReference type="ARBA" id="ARBA00003701"/>
    </source>
</evidence>
<evidence type="ECO:0000259" key="6">
    <source>
        <dbReference type="PROSITE" id="PS50404"/>
    </source>
</evidence>
<accession>A0A2B4SL29</accession>
<dbReference type="SUPFAM" id="SSF52833">
    <property type="entry name" value="Thioredoxin-like"/>
    <property type="match status" value="1"/>
</dbReference>
<name>A0A2B4SL29_STYPI</name>